<feature type="compositionally biased region" description="Basic and acidic residues" evidence="9">
    <location>
        <begin position="218"/>
        <end position="257"/>
    </location>
</feature>
<dbReference type="InterPro" id="IPR039999">
    <property type="entry name" value="LYAR"/>
</dbReference>
<dbReference type="AlphaFoldDB" id="A0AAU9WQT5"/>
<evidence type="ECO:0008006" key="14">
    <source>
        <dbReference type="Google" id="ProtNLM"/>
    </source>
</evidence>
<evidence type="ECO:0000313" key="13">
    <source>
        <dbReference type="Proteomes" id="UP001159428"/>
    </source>
</evidence>
<evidence type="ECO:0000256" key="5">
    <source>
        <dbReference type="ARBA" id="ARBA00022833"/>
    </source>
</evidence>
<feature type="compositionally biased region" description="Basic and acidic residues" evidence="9">
    <location>
        <begin position="181"/>
        <end position="194"/>
    </location>
</feature>
<dbReference type="FunFam" id="1.10.10.2100:FF:000002">
    <property type="entry name" value="cell growth-regulating nucleolar protein-like"/>
    <property type="match status" value="1"/>
</dbReference>
<dbReference type="Gene3D" id="1.10.10.2100">
    <property type="match status" value="1"/>
</dbReference>
<keyword evidence="4 8" id="KW-0863">Zinc-finger</keyword>
<dbReference type="InterPro" id="IPR014898">
    <property type="entry name" value="Znf_C2H2_LYAR"/>
</dbReference>
<evidence type="ECO:0000256" key="4">
    <source>
        <dbReference type="ARBA" id="ARBA00022771"/>
    </source>
</evidence>
<gene>
    <name evidence="12" type="ORF">PMEA_00009790</name>
</gene>
<feature type="compositionally biased region" description="Basic residues" evidence="9">
    <location>
        <begin position="208"/>
        <end position="217"/>
    </location>
</feature>
<dbReference type="InterPro" id="IPR058719">
    <property type="entry name" value="WHD_LYAR"/>
</dbReference>
<keyword evidence="6" id="KW-0175">Coiled coil</keyword>
<organism evidence="12 13">
    <name type="scientific">Pocillopora meandrina</name>
    <dbReference type="NCBI Taxonomy" id="46732"/>
    <lineage>
        <taxon>Eukaryota</taxon>
        <taxon>Metazoa</taxon>
        <taxon>Cnidaria</taxon>
        <taxon>Anthozoa</taxon>
        <taxon>Hexacorallia</taxon>
        <taxon>Scleractinia</taxon>
        <taxon>Astrocoeniina</taxon>
        <taxon>Pocilloporidae</taxon>
        <taxon>Pocillopora</taxon>
    </lineage>
</organism>
<evidence type="ECO:0000259" key="10">
    <source>
        <dbReference type="Pfam" id="PF08790"/>
    </source>
</evidence>
<evidence type="ECO:0000256" key="9">
    <source>
        <dbReference type="SAM" id="MobiDB-lite"/>
    </source>
</evidence>
<dbReference type="Proteomes" id="UP001159428">
    <property type="component" value="Unassembled WGS sequence"/>
</dbReference>
<keyword evidence="3" id="KW-0677">Repeat</keyword>
<feature type="compositionally biased region" description="Polar residues" evidence="9">
    <location>
        <begin position="165"/>
        <end position="180"/>
    </location>
</feature>
<feature type="domain" description="Zinc finger C2H2 LYAR-type" evidence="10">
    <location>
        <begin position="32"/>
        <end position="59"/>
    </location>
</feature>
<keyword evidence="7" id="KW-0539">Nucleus</keyword>
<dbReference type="Pfam" id="PF25879">
    <property type="entry name" value="WHD_LYAR"/>
    <property type="match status" value="1"/>
</dbReference>
<dbReference type="EMBL" id="CALNXJ010000019">
    <property type="protein sequence ID" value="CAH3122797.1"/>
    <property type="molecule type" value="Genomic_DNA"/>
</dbReference>
<dbReference type="Gene3D" id="3.30.1490.490">
    <property type="match status" value="1"/>
</dbReference>
<dbReference type="GO" id="GO:0006364">
    <property type="term" value="P:rRNA processing"/>
    <property type="evidence" value="ECO:0007669"/>
    <property type="project" value="TreeGrafter"/>
</dbReference>
<dbReference type="GO" id="GO:0008270">
    <property type="term" value="F:zinc ion binding"/>
    <property type="evidence" value="ECO:0007669"/>
    <property type="project" value="UniProtKB-KW"/>
</dbReference>
<dbReference type="FunFam" id="3.30.1490.490:FF:000001">
    <property type="entry name" value="cell growth-regulating nucleolar protein-like"/>
    <property type="match status" value="1"/>
</dbReference>
<dbReference type="PANTHER" id="PTHR13100">
    <property type="entry name" value="CELL GROWTH-REGULATING NUCLEOLAR PROTEIN LYAR"/>
    <property type="match status" value="1"/>
</dbReference>
<dbReference type="GO" id="GO:0000122">
    <property type="term" value="P:negative regulation of transcription by RNA polymerase II"/>
    <property type="evidence" value="ECO:0007669"/>
    <property type="project" value="UniProtKB-ARBA"/>
</dbReference>
<evidence type="ECO:0000256" key="8">
    <source>
        <dbReference type="PROSITE-ProRule" id="PRU01145"/>
    </source>
</evidence>
<dbReference type="PROSITE" id="PS51804">
    <property type="entry name" value="ZF_C2HC_LYAR"/>
    <property type="match status" value="2"/>
</dbReference>
<protein>
    <recommendedName>
        <fullName evidence="14">Cell growth-regulating nucleolar protein</fullName>
    </recommendedName>
</protein>
<proteinExistence type="predicted"/>
<comment type="subcellular location">
    <subcellularLocation>
        <location evidence="1">Nucleus</location>
    </subcellularLocation>
</comment>
<name>A0AAU9WQT5_9CNID</name>
<evidence type="ECO:0000256" key="1">
    <source>
        <dbReference type="ARBA" id="ARBA00004123"/>
    </source>
</evidence>
<dbReference type="GO" id="GO:0005730">
    <property type="term" value="C:nucleolus"/>
    <property type="evidence" value="ECO:0007669"/>
    <property type="project" value="TreeGrafter"/>
</dbReference>
<reference evidence="12 13" key="1">
    <citation type="submission" date="2022-05" db="EMBL/GenBank/DDBJ databases">
        <authorList>
            <consortium name="Genoscope - CEA"/>
            <person name="William W."/>
        </authorList>
    </citation>
    <scope>NUCLEOTIDE SEQUENCE [LARGE SCALE GENOMIC DNA]</scope>
</reference>
<keyword evidence="5" id="KW-0862">Zinc</keyword>
<dbReference type="Pfam" id="PF08790">
    <property type="entry name" value="zf-LYAR"/>
    <property type="match status" value="1"/>
</dbReference>
<dbReference type="InterPro" id="IPR036236">
    <property type="entry name" value="Znf_C2H2_sf"/>
</dbReference>
<evidence type="ECO:0000256" key="6">
    <source>
        <dbReference type="ARBA" id="ARBA00023054"/>
    </source>
</evidence>
<keyword evidence="2" id="KW-0479">Metal-binding</keyword>
<comment type="caution">
    <text evidence="12">The sequence shown here is derived from an EMBL/GenBank/DDBJ whole genome shotgun (WGS) entry which is preliminary data.</text>
</comment>
<evidence type="ECO:0000256" key="3">
    <source>
        <dbReference type="ARBA" id="ARBA00022737"/>
    </source>
</evidence>
<dbReference type="PANTHER" id="PTHR13100:SF10">
    <property type="entry name" value="CELL GROWTH-REGULATING NUCLEOLAR PROTEIN"/>
    <property type="match status" value="1"/>
</dbReference>
<dbReference type="SUPFAM" id="SSF57667">
    <property type="entry name" value="beta-beta-alpha zinc fingers"/>
    <property type="match status" value="2"/>
</dbReference>
<keyword evidence="13" id="KW-1185">Reference proteome</keyword>
<dbReference type="GO" id="GO:0003677">
    <property type="term" value="F:DNA binding"/>
    <property type="evidence" value="ECO:0007669"/>
    <property type="project" value="InterPro"/>
</dbReference>
<evidence type="ECO:0000259" key="11">
    <source>
        <dbReference type="Pfam" id="PF25879"/>
    </source>
</evidence>
<sequence length="364" mass="42367">MVSFICNVCGQTVRKAQVERHYQNDCRNCEVLSCIDCGRDFHGDEYTTHTSCITEAEKYQGKLYKPKDRQNKGEHKQQEWLKQVREASRSQKVDPRLSSLLDRISEYSNIPRKKVKFQNFCKNSIGVRDDVTLDKLWNLFSESTKNSKEEGVTSSNGVVDHEKSNGSCFQSNAEDQCNGDSTKHTVKEKNHEVDDGNVEQNSKDRRDKKTKKHKERKKLKDIDSFESEQRIKEKKYKSDSHGNAEESDKLVDTENEQKRKRKRNEEEDGKGEPQQSKILKMESEGINGDKNQFNWKSTIKVVLRQAPDQELPIKRLRKKVLAEFEARGANTRNLSDNELRALFEKKITKNPKFKVHKDRVKLVK</sequence>
<evidence type="ECO:0000256" key="7">
    <source>
        <dbReference type="ARBA" id="ARBA00023242"/>
    </source>
</evidence>
<evidence type="ECO:0000256" key="2">
    <source>
        <dbReference type="ARBA" id="ARBA00022723"/>
    </source>
</evidence>
<feature type="domain" description="Cell growth-regulating nucleolar protein-like winged helix" evidence="11">
    <location>
        <begin position="291"/>
        <end position="363"/>
    </location>
</feature>
<accession>A0AAU9WQT5</accession>
<evidence type="ECO:0000313" key="12">
    <source>
        <dbReference type="EMBL" id="CAH3122797.1"/>
    </source>
</evidence>
<feature type="region of interest" description="Disordered" evidence="9">
    <location>
        <begin position="144"/>
        <end position="278"/>
    </location>
</feature>